<dbReference type="GO" id="GO:0008270">
    <property type="term" value="F:zinc ion binding"/>
    <property type="evidence" value="ECO:0007669"/>
    <property type="project" value="UniProtKB-KW"/>
</dbReference>
<dbReference type="InterPro" id="IPR013083">
    <property type="entry name" value="Znf_RING/FYVE/PHD"/>
</dbReference>
<proteinExistence type="predicted"/>
<comment type="caution">
    <text evidence="6">The sequence shown here is derived from an EMBL/GenBank/DDBJ whole genome shotgun (WGS) entry which is preliminary data.</text>
</comment>
<dbReference type="Pfam" id="PF13639">
    <property type="entry name" value="zf-RING_2"/>
    <property type="match status" value="1"/>
</dbReference>
<dbReference type="SUPFAM" id="SSF57850">
    <property type="entry name" value="RING/U-box"/>
    <property type="match status" value="1"/>
</dbReference>
<feature type="domain" description="RING-type" evidence="5">
    <location>
        <begin position="189"/>
        <end position="231"/>
    </location>
</feature>
<dbReference type="EMBL" id="PDCK01000045">
    <property type="protein sequence ID" value="PRQ18364.1"/>
    <property type="molecule type" value="Genomic_DNA"/>
</dbReference>
<dbReference type="Gramene" id="PRQ18364">
    <property type="protein sequence ID" value="PRQ18364"/>
    <property type="gene ID" value="RchiOBHm_Chr7g0205221"/>
</dbReference>
<dbReference type="STRING" id="74649.A0A2P6P8V7"/>
<evidence type="ECO:0000259" key="5">
    <source>
        <dbReference type="PROSITE" id="PS50089"/>
    </source>
</evidence>
<dbReference type="Gene3D" id="3.30.40.10">
    <property type="entry name" value="Zinc/RING finger domain, C3HC4 (zinc finger)"/>
    <property type="match status" value="1"/>
</dbReference>
<organism evidence="6 7">
    <name type="scientific">Rosa chinensis</name>
    <name type="common">China rose</name>
    <dbReference type="NCBI Taxonomy" id="74649"/>
    <lineage>
        <taxon>Eukaryota</taxon>
        <taxon>Viridiplantae</taxon>
        <taxon>Streptophyta</taxon>
        <taxon>Embryophyta</taxon>
        <taxon>Tracheophyta</taxon>
        <taxon>Spermatophyta</taxon>
        <taxon>Magnoliopsida</taxon>
        <taxon>eudicotyledons</taxon>
        <taxon>Gunneridae</taxon>
        <taxon>Pentapetalae</taxon>
        <taxon>rosids</taxon>
        <taxon>fabids</taxon>
        <taxon>Rosales</taxon>
        <taxon>Rosaceae</taxon>
        <taxon>Rosoideae</taxon>
        <taxon>Rosoideae incertae sedis</taxon>
        <taxon>Rosa</taxon>
    </lineage>
</organism>
<sequence length="238" mass="27681">MKVDERRFFSSGVYQTFPETEPLPSEHEADLVPIRFTLWNYLERFIIKHDGQPLQGRPHREESTLLKEEVIRVSLPSLKLSSRRREHRETLIEIVSRIYDHILEDRLRAIVDEIFEVVDDERTVPLRPISVRGSNVNLSLYCSRPLTVPVDTIHLPFIPPPAFKTSPAFESLNLEKVELDSLEAAEKSCVICIEDLEAGVQVIRLPCSHLYHERCIDRWLKKPSHICPICRSPICRRL</sequence>
<dbReference type="PANTHER" id="PTHR45931:SF3">
    <property type="entry name" value="RING ZINC FINGER-CONTAINING PROTEIN"/>
    <property type="match status" value="1"/>
</dbReference>
<dbReference type="SMART" id="SM00184">
    <property type="entry name" value="RING"/>
    <property type="match status" value="1"/>
</dbReference>
<evidence type="ECO:0000313" key="6">
    <source>
        <dbReference type="EMBL" id="PRQ18364.1"/>
    </source>
</evidence>
<dbReference type="Proteomes" id="UP000238479">
    <property type="component" value="Chromosome 7"/>
</dbReference>
<dbReference type="CDD" id="cd16473">
    <property type="entry name" value="RING-H2_RNF103"/>
    <property type="match status" value="1"/>
</dbReference>
<dbReference type="InterPro" id="IPR001841">
    <property type="entry name" value="Znf_RING"/>
</dbReference>
<dbReference type="AlphaFoldDB" id="A0A2P6P8V7"/>
<reference evidence="6 7" key="1">
    <citation type="journal article" date="2018" name="Nat. Genet.">
        <title>The Rosa genome provides new insights in the design of modern roses.</title>
        <authorList>
            <person name="Bendahmane M."/>
        </authorList>
    </citation>
    <scope>NUCLEOTIDE SEQUENCE [LARGE SCALE GENOMIC DNA]</scope>
    <source>
        <strain evidence="7">cv. Old Blush</strain>
    </source>
</reference>
<name>A0A2P6P8V7_ROSCH</name>
<evidence type="ECO:0000256" key="1">
    <source>
        <dbReference type="ARBA" id="ARBA00022723"/>
    </source>
</evidence>
<dbReference type="GO" id="GO:0061630">
    <property type="term" value="F:ubiquitin protein ligase activity"/>
    <property type="evidence" value="ECO:0007669"/>
    <property type="project" value="TreeGrafter"/>
</dbReference>
<keyword evidence="3" id="KW-0862">Zinc</keyword>
<dbReference type="PANTHER" id="PTHR45931">
    <property type="entry name" value="SI:CH211-59O9.10"/>
    <property type="match status" value="1"/>
</dbReference>
<keyword evidence="2 4" id="KW-0863">Zinc-finger</keyword>
<keyword evidence="7" id="KW-1185">Reference proteome</keyword>
<dbReference type="InterPro" id="IPR051834">
    <property type="entry name" value="RING_finger_E3_ligase"/>
</dbReference>
<evidence type="ECO:0000256" key="2">
    <source>
        <dbReference type="ARBA" id="ARBA00022771"/>
    </source>
</evidence>
<evidence type="ECO:0000313" key="7">
    <source>
        <dbReference type="Proteomes" id="UP000238479"/>
    </source>
</evidence>
<keyword evidence="1" id="KW-0479">Metal-binding</keyword>
<evidence type="ECO:0000256" key="3">
    <source>
        <dbReference type="ARBA" id="ARBA00022833"/>
    </source>
</evidence>
<protein>
    <submittedName>
        <fullName evidence="6">Putative transcription factor C2H2 family</fullName>
    </submittedName>
</protein>
<dbReference type="PROSITE" id="PS50089">
    <property type="entry name" value="ZF_RING_2"/>
    <property type="match status" value="1"/>
</dbReference>
<gene>
    <name evidence="6" type="ORF">RchiOBHm_Chr7g0205221</name>
</gene>
<dbReference type="GO" id="GO:0006511">
    <property type="term" value="P:ubiquitin-dependent protein catabolic process"/>
    <property type="evidence" value="ECO:0007669"/>
    <property type="project" value="TreeGrafter"/>
</dbReference>
<dbReference type="GO" id="GO:0005634">
    <property type="term" value="C:nucleus"/>
    <property type="evidence" value="ECO:0007669"/>
    <property type="project" value="TreeGrafter"/>
</dbReference>
<accession>A0A2P6P8V7</accession>
<evidence type="ECO:0000256" key="4">
    <source>
        <dbReference type="PROSITE-ProRule" id="PRU00175"/>
    </source>
</evidence>